<feature type="compositionally biased region" description="Polar residues" evidence="1">
    <location>
        <begin position="12"/>
        <end position="24"/>
    </location>
</feature>
<comment type="caution">
    <text evidence="2">The sequence shown here is derived from an EMBL/GenBank/DDBJ whole genome shotgun (WGS) entry which is preliminary data.</text>
</comment>
<feature type="non-terminal residue" evidence="2">
    <location>
        <position position="1"/>
    </location>
</feature>
<feature type="region of interest" description="Disordered" evidence="1">
    <location>
        <begin position="1"/>
        <end position="28"/>
    </location>
</feature>
<dbReference type="Proteomes" id="UP000525565">
    <property type="component" value="Unassembled WGS sequence"/>
</dbReference>
<reference evidence="2 3" key="1">
    <citation type="submission" date="2019-09" db="EMBL/GenBank/DDBJ databases">
        <title>Bird 10,000 Genomes (B10K) Project - Family phase.</title>
        <authorList>
            <person name="Zhang G."/>
        </authorList>
    </citation>
    <scope>NUCLEOTIDE SEQUENCE [LARGE SCALE GENOMIC DNA]</scope>
    <source>
        <strain evidence="2">OUT-0051</strain>
        <tissue evidence="2">Kidney</tissue>
    </source>
</reference>
<protein>
    <submittedName>
        <fullName evidence="2">CDCA2 protein</fullName>
    </submittedName>
</protein>
<dbReference type="AlphaFoldDB" id="A0A7K7L7E3"/>
<evidence type="ECO:0000256" key="1">
    <source>
        <dbReference type="SAM" id="MobiDB-lite"/>
    </source>
</evidence>
<keyword evidence="3" id="KW-1185">Reference proteome</keyword>
<evidence type="ECO:0000313" key="3">
    <source>
        <dbReference type="Proteomes" id="UP000525565"/>
    </source>
</evidence>
<proteinExistence type="predicted"/>
<organism evidence="2 3">
    <name type="scientific">Asarcornis scutulata</name>
    <dbReference type="NCBI Taxonomy" id="75869"/>
    <lineage>
        <taxon>Eukaryota</taxon>
        <taxon>Metazoa</taxon>
        <taxon>Chordata</taxon>
        <taxon>Craniata</taxon>
        <taxon>Vertebrata</taxon>
        <taxon>Euteleostomi</taxon>
        <taxon>Archelosauria</taxon>
        <taxon>Archosauria</taxon>
        <taxon>Dinosauria</taxon>
        <taxon>Saurischia</taxon>
        <taxon>Theropoda</taxon>
        <taxon>Coelurosauria</taxon>
        <taxon>Aves</taxon>
        <taxon>Neognathae</taxon>
        <taxon>Galloanserae</taxon>
        <taxon>Anseriformes</taxon>
        <taxon>Anatidae</taxon>
        <taxon>Anatinae</taxon>
        <taxon>Asarcornis</taxon>
    </lineage>
</organism>
<sequence>TLKGDVLGEPSWSLNGKENFSRSGPGSLGDECCLPPNRDKVEEKSYCGIVEKPRRKIVDFATVTTAEFGITQESFTSPPIGKSPNALKLRRRSAIGVRGSPENNALIQYLAQQRSSR</sequence>
<gene>
    <name evidence="2" type="primary">Cdca2</name>
    <name evidence="2" type="ORF">ASASCU_R16102</name>
</gene>
<dbReference type="EMBL" id="VZSO01000217">
    <property type="protein sequence ID" value="NWZ26715.1"/>
    <property type="molecule type" value="Genomic_DNA"/>
</dbReference>
<evidence type="ECO:0000313" key="2">
    <source>
        <dbReference type="EMBL" id="NWZ26715.1"/>
    </source>
</evidence>
<accession>A0A7K7L7E3</accession>
<feature type="non-terminal residue" evidence="2">
    <location>
        <position position="117"/>
    </location>
</feature>
<name>A0A7K7L7E3_9AVES</name>